<dbReference type="InterPro" id="IPR011047">
    <property type="entry name" value="Quinoprotein_ADH-like_sf"/>
</dbReference>
<dbReference type="RefSeq" id="WP_105017590.1">
    <property type="nucleotide sequence ID" value="NZ_MSCN01000001.1"/>
</dbReference>
<organism evidence="1 2">
    <name type="scientific">Polaribacter porphyrae</name>
    <dbReference type="NCBI Taxonomy" id="1137780"/>
    <lineage>
        <taxon>Bacteria</taxon>
        <taxon>Pseudomonadati</taxon>
        <taxon>Bacteroidota</taxon>
        <taxon>Flavobacteriia</taxon>
        <taxon>Flavobacteriales</taxon>
        <taxon>Flavobacteriaceae</taxon>
    </lineage>
</organism>
<proteinExistence type="predicted"/>
<dbReference type="PANTHER" id="PTHR42754:SF1">
    <property type="entry name" value="LIPOPROTEIN"/>
    <property type="match status" value="1"/>
</dbReference>
<name>A0A2S7WTU2_9FLAO</name>
<dbReference type="PROSITE" id="PS51257">
    <property type="entry name" value="PROKAR_LIPOPROTEIN"/>
    <property type="match status" value="1"/>
</dbReference>
<sequence>MKNSIIYIILVFVASSCSKESVYQNTYNKTLQIETIKTFGGSKNDAFLSVKSTFDGGYIAVGHSQSSDFDIKEKTNDSYDYWVLKFDNSNNLVWNKTFGGSNDDRARDIIELNDGSFIISGFSRSNDVDVTNNEGNYDFWVVKIDENGNLIWEKNFGFSGSDQAFVIKQVSDNSILLGGSLDVTASGGQGNSKVANKHAGGDYWLIKIDINGNKLWSKYYGGLFTDTLLDIAETDNGNYILTGFSDSADTNISNNLGTYDYWVVKVDNSGTLLWEKNFGGSEIDEAYAISKTPEDAFLIVGNSRSLDKDISKNNGSSDIWVIKIDVDGKLLWEKNFGGSSFEGAKKIIPFSNGGFLIVGSSRSADTDVTENKGNKDVWVIKINNEGTLEWQKSIGGSELEEANSIVEFQNGAIIVGESWSSDQEINVNKGFSDALLIKLK</sequence>
<accession>A0A2S7WTU2</accession>
<dbReference type="Proteomes" id="UP000238882">
    <property type="component" value="Unassembled WGS sequence"/>
</dbReference>
<reference evidence="1 2" key="1">
    <citation type="submission" date="2016-12" db="EMBL/GenBank/DDBJ databases">
        <title>Trade-off between light-utilization and light-protection in marine flavobacteria.</title>
        <authorList>
            <person name="Kumagai Y."/>
            <person name="Yoshizawa S."/>
            <person name="Kogure K."/>
            <person name="Iwasaki W."/>
        </authorList>
    </citation>
    <scope>NUCLEOTIDE SEQUENCE [LARGE SCALE GENOMIC DNA]</scope>
    <source>
        <strain evidence="1 2">NBRC 108759</strain>
    </source>
</reference>
<evidence type="ECO:0008006" key="3">
    <source>
        <dbReference type="Google" id="ProtNLM"/>
    </source>
</evidence>
<gene>
    <name evidence="1" type="ORF">BTO18_13675</name>
</gene>
<evidence type="ECO:0000313" key="2">
    <source>
        <dbReference type="Proteomes" id="UP000238882"/>
    </source>
</evidence>
<dbReference type="AlphaFoldDB" id="A0A2S7WTU2"/>
<dbReference type="EMBL" id="MSCN01000001">
    <property type="protein sequence ID" value="PQJ81018.1"/>
    <property type="molecule type" value="Genomic_DNA"/>
</dbReference>
<dbReference type="SUPFAM" id="SSF50998">
    <property type="entry name" value="Quinoprotein alcohol dehydrogenase-like"/>
    <property type="match status" value="2"/>
</dbReference>
<dbReference type="PANTHER" id="PTHR42754">
    <property type="entry name" value="ENDOGLUCANASE"/>
    <property type="match status" value="1"/>
</dbReference>
<keyword evidence="2" id="KW-1185">Reference proteome</keyword>
<protein>
    <recommendedName>
        <fullName evidence="3">Bulb-type lectin domain-containing protein</fullName>
    </recommendedName>
</protein>
<evidence type="ECO:0000313" key="1">
    <source>
        <dbReference type="EMBL" id="PQJ81018.1"/>
    </source>
</evidence>
<dbReference type="OrthoDB" id="9811934at2"/>
<comment type="caution">
    <text evidence="1">The sequence shown here is derived from an EMBL/GenBank/DDBJ whole genome shotgun (WGS) entry which is preliminary data.</text>
</comment>